<keyword evidence="4" id="KW-1185">Reference proteome</keyword>
<gene>
    <name evidence="3" type="ORF">FWK35_00024424</name>
</gene>
<feature type="region of interest" description="Disordered" evidence="1">
    <location>
        <begin position="49"/>
        <end position="85"/>
    </location>
</feature>
<name>A0A6G0ZF87_APHCR</name>
<evidence type="ECO:0008006" key="5">
    <source>
        <dbReference type="Google" id="ProtNLM"/>
    </source>
</evidence>
<feature type="compositionally biased region" description="Basic and acidic residues" evidence="1">
    <location>
        <begin position="49"/>
        <end position="60"/>
    </location>
</feature>
<sequence>IFFLYIFIYFSRTVHTFRHSRGDDGGGRVFAKINWKTTARPLPAIIISRERQHAHTHDDGGGGSNRMASDISGSSCSSGNNILVP</sequence>
<dbReference type="EMBL" id="VUJU01000617">
    <property type="protein sequence ID" value="KAF0769315.1"/>
    <property type="molecule type" value="Genomic_DNA"/>
</dbReference>
<evidence type="ECO:0000313" key="4">
    <source>
        <dbReference type="Proteomes" id="UP000478052"/>
    </source>
</evidence>
<feature type="signal peptide" evidence="2">
    <location>
        <begin position="1"/>
        <end position="16"/>
    </location>
</feature>
<keyword evidence="2" id="KW-0732">Signal</keyword>
<comment type="caution">
    <text evidence="3">The sequence shown here is derived from an EMBL/GenBank/DDBJ whole genome shotgun (WGS) entry which is preliminary data.</text>
</comment>
<evidence type="ECO:0000256" key="2">
    <source>
        <dbReference type="SAM" id="SignalP"/>
    </source>
</evidence>
<feature type="chain" id="PRO_5026112075" description="Secreted protein" evidence="2">
    <location>
        <begin position="17"/>
        <end position="85"/>
    </location>
</feature>
<dbReference type="Proteomes" id="UP000478052">
    <property type="component" value="Unassembled WGS sequence"/>
</dbReference>
<feature type="compositionally biased region" description="Low complexity" evidence="1">
    <location>
        <begin position="69"/>
        <end position="85"/>
    </location>
</feature>
<organism evidence="3 4">
    <name type="scientific">Aphis craccivora</name>
    <name type="common">Cowpea aphid</name>
    <dbReference type="NCBI Taxonomy" id="307492"/>
    <lineage>
        <taxon>Eukaryota</taxon>
        <taxon>Metazoa</taxon>
        <taxon>Ecdysozoa</taxon>
        <taxon>Arthropoda</taxon>
        <taxon>Hexapoda</taxon>
        <taxon>Insecta</taxon>
        <taxon>Pterygota</taxon>
        <taxon>Neoptera</taxon>
        <taxon>Paraneoptera</taxon>
        <taxon>Hemiptera</taxon>
        <taxon>Sternorrhyncha</taxon>
        <taxon>Aphidomorpha</taxon>
        <taxon>Aphidoidea</taxon>
        <taxon>Aphididae</taxon>
        <taxon>Aphidini</taxon>
        <taxon>Aphis</taxon>
        <taxon>Aphis</taxon>
    </lineage>
</organism>
<evidence type="ECO:0000313" key="3">
    <source>
        <dbReference type="EMBL" id="KAF0769315.1"/>
    </source>
</evidence>
<feature type="non-terminal residue" evidence="3">
    <location>
        <position position="1"/>
    </location>
</feature>
<dbReference type="OrthoDB" id="10630633at2759"/>
<proteinExistence type="predicted"/>
<reference evidence="3 4" key="1">
    <citation type="submission" date="2019-08" db="EMBL/GenBank/DDBJ databases">
        <title>Whole genome of Aphis craccivora.</title>
        <authorList>
            <person name="Voronova N.V."/>
            <person name="Shulinski R.S."/>
            <person name="Bandarenka Y.V."/>
            <person name="Zhorov D.G."/>
            <person name="Warner D."/>
        </authorList>
    </citation>
    <scope>NUCLEOTIDE SEQUENCE [LARGE SCALE GENOMIC DNA]</scope>
    <source>
        <strain evidence="3">180601</strain>
        <tissue evidence="3">Whole Body</tissue>
    </source>
</reference>
<accession>A0A6G0ZF87</accession>
<protein>
    <recommendedName>
        <fullName evidence="5">Secreted protein</fullName>
    </recommendedName>
</protein>
<dbReference type="AlphaFoldDB" id="A0A6G0ZF87"/>
<evidence type="ECO:0000256" key="1">
    <source>
        <dbReference type="SAM" id="MobiDB-lite"/>
    </source>
</evidence>